<evidence type="ECO:0000256" key="1">
    <source>
        <dbReference type="SAM" id="MobiDB-lite"/>
    </source>
</evidence>
<feature type="compositionally biased region" description="Low complexity" evidence="1">
    <location>
        <begin position="105"/>
        <end position="115"/>
    </location>
</feature>
<sequence length="174" mass="18366">MSVRWWSIEVRDGVLPALRWKDGYGEALLEAAVTNGARKWEWTVIPGGVVLEVAFREADEWDRFRSLPVVTAALDATPDPVNGLYVYPGRGGSTSSRSPKRKPRPTGAGAAAIPIPVEPPPVARLAVAAPPAEPLVAEPVGAEPLDAEPLTAEPLVAETSVAEGRGHQALQPAA</sequence>
<proteinExistence type="predicted"/>
<protein>
    <submittedName>
        <fullName evidence="2">Uncharacterized protein</fullName>
    </submittedName>
</protein>
<gene>
    <name evidence="2" type="ORF">ACFQS1_23160</name>
</gene>
<dbReference type="EMBL" id="JBHTBJ010000018">
    <property type="protein sequence ID" value="MFC7276901.1"/>
    <property type="molecule type" value="Genomic_DNA"/>
</dbReference>
<feature type="region of interest" description="Disordered" evidence="1">
    <location>
        <begin position="85"/>
        <end position="115"/>
    </location>
</feature>
<comment type="caution">
    <text evidence="2">The sequence shown here is derived from an EMBL/GenBank/DDBJ whole genome shotgun (WGS) entry which is preliminary data.</text>
</comment>
<name>A0ABW2HW24_9ACTN</name>
<reference evidence="3" key="1">
    <citation type="journal article" date="2019" name="Int. J. Syst. Evol. Microbiol.">
        <title>The Global Catalogue of Microorganisms (GCM) 10K type strain sequencing project: providing services to taxonomists for standard genome sequencing and annotation.</title>
        <authorList>
            <consortium name="The Broad Institute Genomics Platform"/>
            <consortium name="The Broad Institute Genome Sequencing Center for Infectious Disease"/>
            <person name="Wu L."/>
            <person name="Ma J."/>
        </authorList>
    </citation>
    <scope>NUCLEOTIDE SEQUENCE [LARGE SCALE GENOMIC DNA]</scope>
    <source>
        <strain evidence="3">XZYJT-10</strain>
    </source>
</reference>
<keyword evidence="3" id="KW-1185">Reference proteome</keyword>
<accession>A0ABW2HW24</accession>
<feature type="region of interest" description="Disordered" evidence="1">
    <location>
        <begin position="138"/>
        <end position="174"/>
    </location>
</feature>
<evidence type="ECO:0000313" key="3">
    <source>
        <dbReference type="Proteomes" id="UP001596548"/>
    </source>
</evidence>
<dbReference type="Proteomes" id="UP001596548">
    <property type="component" value="Unassembled WGS sequence"/>
</dbReference>
<evidence type="ECO:0000313" key="2">
    <source>
        <dbReference type="EMBL" id="MFC7276901.1"/>
    </source>
</evidence>
<dbReference type="RefSeq" id="WP_378971822.1">
    <property type="nucleotide sequence ID" value="NZ_JBHTBJ010000018.1"/>
</dbReference>
<organism evidence="2 3">
    <name type="scientific">Paractinoplanes rhizophilus</name>
    <dbReference type="NCBI Taxonomy" id="1416877"/>
    <lineage>
        <taxon>Bacteria</taxon>
        <taxon>Bacillati</taxon>
        <taxon>Actinomycetota</taxon>
        <taxon>Actinomycetes</taxon>
        <taxon>Micromonosporales</taxon>
        <taxon>Micromonosporaceae</taxon>
        <taxon>Paractinoplanes</taxon>
    </lineage>
</organism>